<proteinExistence type="inferred from homology"/>
<feature type="domain" description="PPM-type phosphatase" evidence="11">
    <location>
        <begin position="72"/>
        <end position="339"/>
    </location>
</feature>
<accession>A0A2N9FGE0</accession>
<reference evidence="12" key="1">
    <citation type="submission" date="2018-02" db="EMBL/GenBank/DDBJ databases">
        <authorList>
            <person name="Cohen D.B."/>
            <person name="Kent A.D."/>
        </authorList>
    </citation>
    <scope>NUCLEOTIDE SEQUENCE</scope>
</reference>
<dbReference type="PROSITE" id="PS01032">
    <property type="entry name" value="PPM_1"/>
    <property type="match status" value="1"/>
</dbReference>
<sequence length="345" mass="37649">MRKEEEEDIVVKSGMIDPIPINHTTTSSADADSEAPPPPPPPSILMSSRNPDAIFSGGGISFLTGNQNGSFNYGYSTFKGKRASMEDFYETRISEVDGQMVAFFGVFDGHGGSRTAEYLKNNLFKNLSSHPDFIKDPKTAIVEVFRQTDADYLDEAKGQQKDAGSTASTALLLGDRMLVANVGDSRVVACRAGSAIPLSIDHKPERSDERQRIEQAGGFIIWAEGDKGTWRVGGVLAVSRAFGDKQLKPYVVAEPEIQVQHKMALAQVVRRNRWVVIGLKHSQGALAQIAPPAFVRARWSDAVALVQGIPNAEEASRRLITEAYARGSSDNITCIVVRFDIEQTH</sequence>
<keyword evidence="5 9" id="KW-0378">Hydrolase</keyword>
<evidence type="ECO:0000256" key="2">
    <source>
        <dbReference type="ARBA" id="ARBA00001946"/>
    </source>
</evidence>
<dbReference type="GO" id="GO:0046872">
    <property type="term" value="F:metal ion binding"/>
    <property type="evidence" value="ECO:0007669"/>
    <property type="project" value="UniProtKB-KW"/>
</dbReference>
<dbReference type="SUPFAM" id="SSF81606">
    <property type="entry name" value="PP2C-like"/>
    <property type="match status" value="1"/>
</dbReference>
<evidence type="ECO:0000313" key="12">
    <source>
        <dbReference type="EMBL" id="SPC86090.1"/>
    </source>
</evidence>
<dbReference type="AlphaFoldDB" id="A0A2N9FGE0"/>
<dbReference type="Pfam" id="PF00481">
    <property type="entry name" value="PP2C"/>
    <property type="match status" value="1"/>
</dbReference>
<organism evidence="12">
    <name type="scientific">Fagus sylvatica</name>
    <name type="common">Beechnut</name>
    <dbReference type="NCBI Taxonomy" id="28930"/>
    <lineage>
        <taxon>Eukaryota</taxon>
        <taxon>Viridiplantae</taxon>
        <taxon>Streptophyta</taxon>
        <taxon>Embryophyta</taxon>
        <taxon>Tracheophyta</taxon>
        <taxon>Spermatophyta</taxon>
        <taxon>Magnoliopsida</taxon>
        <taxon>eudicotyledons</taxon>
        <taxon>Gunneridae</taxon>
        <taxon>Pentapetalae</taxon>
        <taxon>rosids</taxon>
        <taxon>fabids</taxon>
        <taxon>Fagales</taxon>
        <taxon>Fagaceae</taxon>
        <taxon>Fagus</taxon>
    </lineage>
</organism>
<dbReference type="GO" id="GO:0004722">
    <property type="term" value="F:protein serine/threonine phosphatase activity"/>
    <property type="evidence" value="ECO:0007669"/>
    <property type="project" value="UniProtKB-EC"/>
</dbReference>
<evidence type="ECO:0000259" key="11">
    <source>
        <dbReference type="PROSITE" id="PS51746"/>
    </source>
</evidence>
<keyword evidence="8" id="KW-0464">Manganese</keyword>
<dbReference type="CDD" id="cd00143">
    <property type="entry name" value="PP2Cc"/>
    <property type="match status" value="1"/>
</dbReference>
<keyword evidence="6" id="KW-0460">Magnesium</keyword>
<evidence type="ECO:0000256" key="3">
    <source>
        <dbReference type="ARBA" id="ARBA00013081"/>
    </source>
</evidence>
<evidence type="ECO:0000256" key="9">
    <source>
        <dbReference type="RuleBase" id="RU003465"/>
    </source>
</evidence>
<dbReference type="SMART" id="SM00332">
    <property type="entry name" value="PP2Cc"/>
    <property type="match status" value="1"/>
</dbReference>
<dbReference type="InterPro" id="IPR015655">
    <property type="entry name" value="PP2C"/>
</dbReference>
<evidence type="ECO:0000256" key="1">
    <source>
        <dbReference type="ARBA" id="ARBA00001936"/>
    </source>
</evidence>
<comment type="cofactor">
    <cofactor evidence="2">
        <name>Mg(2+)</name>
        <dbReference type="ChEBI" id="CHEBI:18420"/>
    </cofactor>
</comment>
<comment type="similarity">
    <text evidence="9">Belongs to the PP2C family.</text>
</comment>
<evidence type="ECO:0000256" key="8">
    <source>
        <dbReference type="ARBA" id="ARBA00023211"/>
    </source>
</evidence>
<evidence type="ECO:0000256" key="4">
    <source>
        <dbReference type="ARBA" id="ARBA00022723"/>
    </source>
</evidence>
<keyword evidence="7 9" id="KW-0904">Protein phosphatase</keyword>
<dbReference type="PANTHER" id="PTHR47992">
    <property type="entry name" value="PROTEIN PHOSPHATASE"/>
    <property type="match status" value="1"/>
</dbReference>
<evidence type="ECO:0000256" key="10">
    <source>
        <dbReference type="SAM" id="MobiDB-lite"/>
    </source>
</evidence>
<evidence type="ECO:0000256" key="5">
    <source>
        <dbReference type="ARBA" id="ARBA00022801"/>
    </source>
</evidence>
<dbReference type="PROSITE" id="PS51746">
    <property type="entry name" value="PPM_2"/>
    <property type="match status" value="1"/>
</dbReference>
<gene>
    <name evidence="12" type="ORF">FSB_LOCUS13972</name>
</gene>
<keyword evidence="4" id="KW-0479">Metal-binding</keyword>
<evidence type="ECO:0000256" key="6">
    <source>
        <dbReference type="ARBA" id="ARBA00022842"/>
    </source>
</evidence>
<dbReference type="InterPro" id="IPR036457">
    <property type="entry name" value="PPM-type-like_dom_sf"/>
</dbReference>
<dbReference type="EMBL" id="OIVN01000824">
    <property type="protein sequence ID" value="SPC86090.1"/>
    <property type="molecule type" value="Genomic_DNA"/>
</dbReference>
<dbReference type="InterPro" id="IPR001932">
    <property type="entry name" value="PPM-type_phosphatase-like_dom"/>
</dbReference>
<evidence type="ECO:0000256" key="7">
    <source>
        <dbReference type="ARBA" id="ARBA00022912"/>
    </source>
</evidence>
<name>A0A2N9FGE0_FAGSY</name>
<dbReference type="InterPro" id="IPR000222">
    <property type="entry name" value="PP2C_BS"/>
</dbReference>
<dbReference type="EC" id="3.1.3.16" evidence="3"/>
<feature type="region of interest" description="Disordered" evidence="10">
    <location>
        <begin position="1"/>
        <end position="50"/>
    </location>
</feature>
<dbReference type="Gene3D" id="3.60.40.10">
    <property type="entry name" value="PPM-type phosphatase domain"/>
    <property type="match status" value="1"/>
</dbReference>
<protein>
    <recommendedName>
        <fullName evidence="3">protein-serine/threonine phosphatase</fullName>
        <ecNumber evidence="3">3.1.3.16</ecNumber>
    </recommendedName>
</protein>
<comment type="cofactor">
    <cofactor evidence="1">
        <name>Mn(2+)</name>
        <dbReference type="ChEBI" id="CHEBI:29035"/>
    </cofactor>
</comment>